<dbReference type="PANTHER" id="PTHR43428">
    <property type="entry name" value="ARSENATE REDUCTASE"/>
    <property type="match status" value="1"/>
</dbReference>
<organism evidence="3 4">
    <name type="scientific">Massilia agri</name>
    <dbReference type="NCBI Taxonomy" id="1886785"/>
    <lineage>
        <taxon>Bacteria</taxon>
        <taxon>Pseudomonadati</taxon>
        <taxon>Pseudomonadota</taxon>
        <taxon>Betaproteobacteria</taxon>
        <taxon>Burkholderiales</taxon>
        <taxon>Oxalobacteraceae</taxon>
        <taxon>Telluria group</taxon>
        <taxon>Massilia</taxon>
    </lineage>
</organism>
<dbReference type="InterPro" id="IPR023485">
    <property type="entry name" value="Ptyr_pPase"/>
</dbReference>
<dbReference type="RefSeq" id="WP_258829993.1">
    <property type="nucleotide sequence ID" value="NZ_JANUHA010000021.1"/>
</dbReference>
<dbReference type="PANTHER" id="PTHR43428:SF1">
    <property type="entry name" value="ARSENATE REDUCTASE"/>
    <property type="match status" value="1"/>
</dbReference>
<dbReference type="EMBL" id="JANUHA010000021">
    <property type="protein sequence ID" value="MCS0598990.1"/>
    <property type="molecule type" value="Genomic_DNA"/>
</dbReference>
<accession>A0ABT2ARX5</accession>
<dbReference type="InterPro" id="IPR036196">
    <property type="entry name" value="Ptyr_pPase_sf"/>
</dbReference>
<keyword evidence="1" id="KW-0059">Arsenical resistance</keyword>
<dbReference type="Proteomes" id="UP001206572">
    <property type="component" value="Unassembled WGS sequence"/>
</dbReference>
<evidence type="ECO:0000256" key="1">
    <source>
        <dbReference type="ARBA" id="ARBA00022849"/>
    </source>
</evidence>
<feature type="domain" description="Phosphotyrosine protein phosphatase I" evidence="2">
    <location>
        <begin position="7"/>
        <end position="145"/>
    </location>
</feature>
<reference evidence="3 4" key="1">
    <citation type="submission" date="2022-08" db="EMBL/GenBank/DDBJ databases">
        <title>Reclassification of Massilia species as members of the genera Telluria, Duganella, Pseudoduganella, Mokoshia gen. nov. and Zemynaea gen. nov. using orthogonal and non-orthogonal genome-based approaches.</title>
        <authorList>
            <person name="Bowman J.P."/>
        </authorList>
    </citation>
    <scope>NUCLEOTIDE SEQUENCE [LARGE SCALE GENOMIC DNA]</scope>
    <source>
        <strain evidence="3 4">JCM 31661</strain>
    </source>
</reference>
<evidence type="ECO:0000259" key="2">
    <source>
        <dbReference type="SMART" id="SM00226"/>
    </source>
</evidence>
<name>A0ABT2ARX5_9BURK</name>
<dbReference type="SUPFAM" id="SSF52788">
    <property type="entry name" value="Phosphotyrosine protein phosphatases I"/>
    <property type="match status" value="1"/>
</dbReference>
<proteinExistence type="predicted"/>
<dbReference type="CDD" id="cd16345">
    <property type="entry name" value="LMWP_ArsC"/>
    <property type="match status" value="1"/>
</dbReference>
<dbReference type="Gene3D" id="3.40.50.2300">
    <property type="match status" value="1"/>
</dbReference>
<sequence length="174" mass="19239">MTDHETFNVLFLCTGNSSRSIIAEAILNAIGAGRFSAYSAGSHPTGSVHPLAMEAIEHLRFPYADLRSKSWNEFAAADAPHMHFVITVCDRAAGEVCPRWPGHPITAHWSFEDPATFVGSAQEHRQLFSKVCREIKNRLDIFAMLPFAKLSRMAIEEELSAIARPDASLENASR</sequence>
<dbReference type="SMART" id="SM00226">
    <property type="entry name" value="LMWPc"/>
    <property type="match status" value="1"/>
</dbReference>
<protein>
    <submittedName>
        <fullName evidence="3">Arsenate reductase ArsC</fullName>
    </submittedName>
</protein>
<keyword evidence="4" id="KW-1185">Reference proteome</keyword>
<evidence type="ECO:0000313" key="4">
    <source>
        <dbReference type="Proteomes" id="UP001206572"/>
    </source>
</evidence>
<comment type="caution">
    <text evidence="3">The sequence shown here is derived from an EMBL/GenBank/DDBJ whole genome shotgun (WGS) entry which is preliminary data.</text>
</comment>
<dbReference type="Pfam" id="PF01451">
    <property type="entry name" value="LMWPc"/>
    <property type="match status" value="1"/>
</dbReference>
<evidence type="ECO:0000313" key="3">
    <source>
        <dbReference type="EMBL" id="MCS0598990.1"/>
    </source>
</evidence>
<gene>
    <name evidence="3" type="ORF">NX780_21830</name>
</gene>